<feature type="region of interest" description="Disordered" evidence="1">
    <location>
        <begin position="1"/>
        <end position="34"/>
    </location>
</feature>
<dbReference type="InterPro" id="IPR016024">
    <property type="entry name" value="ARM-type_fold"/>
</dbReference>
<protein>
    <submittedName>
        <fullName evidence="2">Uncharacterized protein</fullName>
    </submittedName>
</protein>
<feature type="compositionally biased region" description="Basic and acidic residues" evidence="1">
    <location>
        <begin position="1"/>
        <end position="29"/>
    </location>
</feature>
<dbReference type="Gene3D" id="1.25.10.10">
    <property type="entry name" value="Leucine-rich Repeat Variant"/>
    <property type="match status" value="1"/>
</dbReference>
<reference evidence="2" key="1">
    <citation type="submission" date="2021-01" db="EMBL/GenBank/DDBJ databases">
        <authorList>
            <person name="Corre E."/>
            <person name="Pelletier E."/>
            <person name="Niang G."/>
            <person name="Scheremetjew M."/>
            <person name="Finn R."/>
            <person name="Kale V."/>
            <person name="Holt S."/>
            <person name="Cochrane G."/>
            <person name="Meng A."/>
            <person name="Brown T."/>
            <person name="Cohen L."/>
        </authorList>
    </citation>
    <scope>NUCLEOTIDE SEQUENCE</scope>
    <source>
        <strain evidence="2">CCMP1243</strain>
    </source>
</reference>
<gene>
    <name evidence="2" type="ORF">RMAR1173_LOCUS411</name>
</gene>
<dbReference type="InterPro" id="IPR011989">
    <property type="entry name" value="ARM-like"/>
</dbReference>
<sequence length="468" mass="50437">MDANLPKDDHVTEVAHDAAARDDPEHDAFQDVEDDGHMRSVLVAPAPGGLQQRRGFEDLPGEERALDEVGLSEVMASTTSHESVAKRVPLEFGAVEKPVYRSVPGIEQPLGELSLGPPPALHRVNALPKAPVGGVARQSPSAGEDLRVLVLQEYYRLDKTHIALEGGRDAREVAAEVAASLTEHDVDFAFKAAKGKWKCCHASNACMVEFVVRLWQRARSTSALVVEFQRRSGDHAKFLQIFHGTLARLGAEPPRGAGAGGLGGLGRPPMALGMSSASPGMAPLPAALGVKGQEALTKTIRHLMDMVSGGFVDAALEGARALAQLSTDKDLVIALHQAGVVPVLVQFLESPAHFGHVSIMARTFSVACIANMSEEPIVQSSLYEGTGLLLSLVDEGTFIDRAMRREAARTLRNLAQDTHGADTIIKVVGRDELEAWCRHKFPLLADPQMRTDVADVKLNLERRWQTCN</sequence>
<accession>A0A7S2W0V0</accession>
<organism evidence="2">
    <name type="scientific">Rhizochromulina marina</name>
    <dbReference type="NCBI Taxonomy" id="1034831"/>
    <lineage>
        <taxon>Eukaryota</taxon>
        <taxon>Sar</taxon>
        <taxon>Stramenopiles</taxon>
        <taxon>Ochrophyta</taxon>
        <taxon>Dictyochophyceae</taxon>
        <taxon>Rhizochromulinales</taxon>
        <taxon>Rhizochromulina</taxon>
    </lineage>
</organism>
<name>A0A7S2W0V0_9STRA</name>
<evidence type="ECO:0000256" key="1">
    <source>
        <dbReference type="SAM" id="MobiDB-lite"/>
    </source>
</evidence>
<proteinExistence type="predicted"/>
<dbReference type="EMBL" id="HBHJ01000617">
    <property type="protein sequence ID" value="CAD9660304.1"/>
    <property type="molecule type" value="Transcribed_RNA"/>
</dbReference>
<dbReference type="SUPFAM" id="SSF48371">
    <property type="entry name" value="ARM repeat"/>
    <property type="match status" value="1"/>
</dbReference>
<evidence type="ECO:0000313" key="2">
    <source>
        <dbReference type="EMBL" id="CAD9660304.1"/>
    </source>
</evidence>
<dbReference type="AlphaFoldDB" id="A0A7S2W0V0"/>